<sequence>MAVFEVDMPSGGTANWVDHEVLRSIIKAGIVAHGQGKLTKHQEHIGQRCVHLGSALIGVGLVALIDEATGYQYAREPNALQDLISKLIREEARDWDRRFHPTYYQAICKLFGFHYGNQHRALPSIVGKITETWIYKAVVPSEIVEEIRARKKSEKLHQWLTDDAGLRLLEKQIDAVTTLAKSSVDYRDFEARCTQAFCKPGQQLSMIYPQGGVQ</sequence>
<evidence type="ECO:0000259" key="1">
    <source>
        <dbReference type="Pfam" id="PF10546"/>
    </source>
</evidence>
<name>A0A2V3U515_9HYPH</name>
<keyword evidence="3" id="KW-1185">Reference proteome</keyword>
<feature type="domain" description="Bacteriophage Mx8 p63 C-terminal" evidence="1">
    <location>
        <begin position="83"/>
        <end position="167"/>
    </location>
</feature>
<reference evidence="2 3" key="1">
    <citation type="submission" date="2018-05" db="EMBL/GenBank/DDBJ databases">
        <title>Genomic Encyclopedia of Type Strains, Phase IV (KMG-IV): sequencing the most valuable type-strain genomes for metagenomic binning, comparative biology and taxonomic classification.</title>
        <authorList>
            <person name="Goeker M."/>
        </authorList>
    </citation>
    <scope>NUCLEOTIDE SEQUENCE [LARGE SCALE GENOMIC DNA]</scope>
    <source>
        <strain evidence="2 3">DSM 6462</strain>
    </source>
</reference>
<proteinExistence type="predicted"/>
<dbReference type="EMBL" id="QJJK01000007">
    <property type="protein sequence ID" value="PXW56986.1"/>
    <property type="molecule type" value="Genomic_DNA"/>
</dbReference>
<protein>
    <submittedName>
        <fullName evidence="2">P63C domain-containing protein</fullName>
    </submittedName>
</protein>
<dbReference type="InterPro" id="IPR018874">
    <property type="entry name" value="Phage_Mx8_p63_C"/>
</dbReference>
<dbReference type="Pfam" id="PF10546">
    <property type="entry name" value="P63C"/>
    <property type="match status" value="1"/>
</dbReference>
<organism evidence="2 3">
    <name type="scientific">Chelatococcus asaccharovorans</name>
    <dbReference type="NCBI Taxonomy" id="28210"/>
    <lineage>
        <taxon>Bacteria</taxon>
        <taxon>Pseudomonadati</taxon>
        <taxon>Pseudomonadota</taxon>
        <taxon>Alphaproteobacteria</taxon>
        <taxon>Hyphomicrobiales</taxon>
        <taxon>Chelatococcaceae</taxon>
        <taxon>Chelatococcus</taxon>
    </lineage>
</organism>
<evidence type="ECO:0000313" key="2">
    <source>
        <dbReference type="EMBL" id="PXW56986.1"/>
    </source>
</evidence>
<dbReference type="AlphaFoldDB" id="A0A2V3U515"/>
<accession>A0A2V3U515</accession>
<comment type="caution">
    <text evidence="2">The sequence shown here is derived from an EMBL/GenBank/DDBJ whole genome shotgun (WGS) entry which is preliminary data.</text>
</comment>
<evidence type="ECO:0000313" key="3">
    <source>
        <dbReference type="Proteomes" id="UP000248021"/>
    </source>
</evidence>
<dbReference type="Proteomes" id="UP000248021">
    <property type="component" value="Unassembled WGS sequence"/>
</dbReference>
<gene>
    <name evidence="2" type="ORF">C7450_10723</name>
</gene>